<dbReference type="GO" id="GO:0005615">
    <property type="term" value="C:extracellular space"/>
    <property type="evidence" value="ECO:0007669"/>
    <property type="project" value="TreeGrafter"/>
</dbReference>
<proteinExistence type="predicted"/>
<comment type="caution">
    <text evidence="2">The sequence shown here is derived from an EMBL/GenBank/DDBJ whole genome shotgun (WGS) entry which is preliminary data.</text>
</comment>
<name>A0A9J6D1P2_RHIMP</name>
<dbReference type="InterPro" id="IPR004245">
    <property type="entry name" value="DUF229"/>
</dbReference>
<keyword evidence="1" id="KW-1133">Transmembrane helix</keyword>
<gene>
    <name evidence="2" type="ORF">HPB51_027016</name>
</gene>
<dbReference type="AlphaFoldDB" id="A0A9J6D1P2"/>
<accession>A0A9J6D1P2</accession>
<dbReference type="EMBL" id="JABSTU010002890">
    <property type="protein sequence ID" value="KAH7977123.1"/>
    <property type="molecule type" value="Genomic_DNA"/>
</dbReference>
<dbReference type="VEuPathDB" id="VectorBase:LOC119183989"/>
<keyword evidence="1" id="KW-0812">Transmembrane</keyword>
<sequence>MFRVLEIRAMSYIKAPSSETWKVIVIVCPTCVCVFLYFEVKLIRAYMNWIQPIGRLLDTSGCTMLLYPSFHRTIRRANETDTSLDWRCPGRRATVIYRRGSVLYIKTSHLASYYGSAAAKDVVCTYREVMRNQSFGVRHDGGYSLGPLRGLVFGTALTEEFLAVTCVVGAETLFIDYFLIPQRKKVETRKRRTRGERPVNVLVLGIDSTSRLNFDRHMKRTRKLLTEELFAFEFLGYNKVGESSFGNQIPLLTGLAGDDVERLFRNLTFDELPHLWSVYKKRGYATLFLEEMPSFGLFVYPDFQGFRELPADYYPVPAMHAMEVHKRLDYF</sequence>
<feature type="transmembrane region" description="Helical" evidence="1">
    <location>
        <begin position="21"/>
        <end position="38"/>
    </location>
</feature>
<dbReference type="PANTHER" id="PTHR10974:SF1">
    <property type="entry name" value="FI08016P-RELATED"/>
    <property type="match status" value="1"/>
</dbReference>
<keyword evidence="3" id="KW-1185">Reference proteome</keyword>
<evidence type="ECO:0000256" key="1">
    <source>
        <dbReference type="SAM" id="Phobius"/>
    </source>
</evidence>
<evidence type="ECO:0000313" key="3">
    <source>
        <dbReference type="Proteomes" id="UP000821866"/>
    </source>
</evidence>
<dbReference type="Proteomes" id="UP000821866">
    <property type="component" value="Unassembled WGS sequence"/>
</dbReference>
<protein>
    <submittedName>
        <fullName evidence="2">Uncharacterized protein</fullName>
    </submittedName>
</protein>
<dbReference type="PANTHER" id="PTHR10974">
    <property type="entry name" value="FI08016P-RELATED"/>
    <property type="match status" value="1"/>
</dbReference>
<reference evidence="2" key="1">
    <citation type="journal article" date="2020" name="Cell">
        <title>Large-Scale Comparative Analyses of Tick Genomes Elucidate Their Genetic Diversity and Vector Capacities.</title>
        <authorList>
            <consortium name="Tick Genome and Microbiome Consortium (TIGMIC)"/>
            <person name="Jia N."/>
            <person name="Wang J."/>
            <person name="Shi W."/>
            <person name="Du L."/>
            <person name="Sun Y."/>
            <person name="Zhan W."/>
            <person name="Jiang J.F."/>
            <person name="Wang Q."/>
            <person name="Zhang B."/>
            <person name="Ji P."/>
            <person name="Bell-Sakyi L."/>
            <person name="Cui X.M."/>
            <person name="Yuan T.T."/>
            <person name="Jiang B.G."/>
            <person name="Yang W.F."/>
            <person name="Lam T.T."/>
            <person name="Chang Q.C."/>
            <person name="Ding S.J."/>
            <person name="Wang X.J."/>
            <person name="Zhu J.G."/>
            <person name="Ruan X.D."/>
            <person name="Zhao L."/>
            <person name="Wei J.T."/>
            <person name="Ye R.Z."/>
            <person name="Que T.C."/>
            <person name="Du C.H."/>
            <person name="Zhou Y.H."/>
            <person name="Cheng J.X."/>
            <person name="Dai P.F."/>
            <person name="Guo W.B."/>
            <person name="Han X.H."/>
            <person name="Huang E.J."/>
            <person name="Li L.F."/>
            <person name="Wei W."/>
            <person name="Gao Y.C."/>
            <person name="Liu J.Z."/>
            <person name="Shao H.Z."/>
            <person name="Wang X."/>
            <person name="Wang C.C."/>
            <person name="Yang T.C."/>
            <person name="Huo Q.B."/>
            <person name="Li W."/>
            <person name="Chen H.Y."/>
            <person name="Chen S.E."/>
            <person name="Zhou L.G."/>
            <person name="Ni X.B."/>
            <person name="Tian J.H."/>
            <person name="Sheng Y."/>
            <person name="Liu T."/>
            <person name="Pan Y.S."/>
            <person name="Xia L.Y."/>
            <person name="Li J."/>
            <person name="Zhao F."/>
            <person name="Cao W.C."/>
        </authorList>
    </citation>
    <scope>NUCLEOTIDE SEQUENCE</scope>
    <source>
        <strain evidence="2">Rmic-2018</strain>
    </source>
</reference>
<keyword evidence="1" id="KW-0472">Membrane</keyword>
<dbReference type="Pfam" id="PF02995">
    <property type="entry name" value="DUF229"/>
    <property type="match status" value="1"/>
</dbReference>
<organism evidence="2 3">
    <name type="scientific">Rhipicephalus microplus</name>
    <name type="common">Cattle tick</name>
    <name type="synonym">Boophilus microplus</name>
    <dbReference type="NCBI Taxonomy" id="6941"/>
    <lineage>
        <taxon>Eukaryota</taxon>
        <taxon>Metazoa</taxon>
        <taxon>Ecdysozoa</taxon>
        <taxon>Arthropoda</taxon>
        <taxon>Chelicerata</taxon>
        <taxon>Arachnida</taxon>
        <taxon>Acari</taxon>
        <taxon>Parasitiformes</taxon>
        <taxon>Ixodida</taxon>
        <taxon>Ixodoidea</taxon>
        <taxon>Ixodidae</taxon>
        <taxon>Rhipicephalinae</taxon>
        <taxon>Rhipicephalus</taxon>
        <taxon>Boophilus</taxon>
    </lineage>
</organism>
<evidence type="ECO:0000313" key="2">
    <source>
        <dbReference type="EMBL" id="KAH7977123.1"/>
    </source>
</evidence>
<reference evidence="2" key="2">
    <citation type="submission" date="2021-09" db="EMBL/GenBank/DDBJ databases">
        <authorList>
            <person name="Jia N."/>
            <person name="Wang J."/>
            <person name="Shi W."/>
            <person name="Du L."/>
            <person name="Sun Y."/>
            <person name="Zhan W."/>
            <person name="Jiang J."/>
            <person name="Wang Q."/>
            <person name="Zhang B."/>
            <person name="Ji P."/>
            <person name="Sakyi L.B."/>
            <person name="Cui X."/>
            <person name="Yuan T."/>
            <person name="Jiang B."/>
            <person name="Yang W."/>
            <person name="Lam T.T.-Y."/>
            <person name="Chang Q."/>
            <person name="Ding S."/>
            <person name="Wang X."/>
            <person name="Zhu J."/>
            <person name="Ruan X."/>
            <person name="Zhao L."/>
            <person name="Wei J."/>
            <person name="Que T."/>
            <person name="Du C."/>
            <person name="Cheng J."/>
            <person name="Dai P."/>
            <person name="Han X."/>
            <person name="Huang E."/>
            <person name="Gao Y."/>
            <person name="Liu J."/>
            <person name="Shao H."/>
            <person name="Ye R."/>
            <person name="Li L."/>
            <person name="Wei W."/>
            <person name="Wang X."/>
            <person name="Wang C."/>
            <person name="Huo Q."/>
            <person name="Li W."/>
            <person name="Guo W."/>
            <person name="Chen H."/>
            <person name="Chen S."/>
            <person name="Zhou L."/>
            <person name="Zhou L."/>
            <person name="Ni X."/>
            <person name="Tian J."/>
            <person name="Zhou Y."/>
            <person name="Sheng Y."/>
            <person name="Liu T."/>
            <person name="Pan Y."/>
            <person name="Xia L."/>
            <person name="Li J."/>
            <person name="Zhao F."/>
            <person name="Cao W."/>
        </authorList>
    </citation>
    <scope>NUCLEOTIDE SEQUENCE</scope>
    <source>
        <strain evidence="2">Rmic-2018</strain>
        <tissue evidence="2">Larvae</tissue>
    </source>
</reference>